<dbReference type="InterPro" id="IPR002035">
    <property type="entry name" value="VWF_A"/>
</dbReference>
<protein>
    <submittedName>
        <fullName evidence="3">von Willebrand factor type A domain-containing protein</fullName>
    </submittedName>
</protein>
<dbReference type="CDD" id="cd00198">
    <property type="entry name" value="vWFA"/>
    <property type="match status" value="1"/>
</dbReference>
<dbReference type="InterPro" id="IPR036465">
    <property type="entry name" value="vWFA_dom_sf"/>
</dbReference>
<evidence type="ECO:0000313" key="3">
    <source>
        <dbReference type="EMBL" id="SCP99882.1"/>
    </source>
</evidence>
<feature type="compositionally biased region" description="Basic and acidic residues" evidence="1">
    <location>
        <begin position="200"/>
        <end position="212"/>
    </location>
</feature>
<dbReference type="Gene3D" id="3.40.50.410">
    <property type="entry name" value="von Willebrand factor, type A domain"/>
    <property type="match status" value="1"/>
</dbReference>
<dbReference type="PANTHER" id="PTHR37467:SF1">
    <property type="entry name" value="EXPORTED CALCIUM-BINDING GLYCOPROTEIN"/>
    <property type="match status" value="1"/>
</dbReference>
<dbReference type="Pfam" id="PF00092">
    <property type="entry name" value="VWA"/>
    <property type="match status" value="1"/>
</dbReference>
<dbReference type="AlphaFoldDB" id="A0A1D3TZE2"/>
<sequence>MTDKLDSVKTAINGIDSDGGTDIGAGVRIANNELISKSSANRIKAMILLTDGEGSYDTSLTKQAKDNNIVIYTIGLGTSVDSTLLTSIADGTGGMYFPVSSASQLPEVFSRITEIVNDAVDTDGDGLYDNAELNGMRDGLGQMYYSNPNSKDTDEDGLSDDSEVGPILTGLSGGYYMASSNPSAVDTDKDGLTDAEESDIGTKKYSSDSDNDKLDDLKEVDMGYNPLNANSDGDTFKDKKEYDKGLDPFYYDNAWDEHVKNILAGATCGDFGETLVSWGRMKESTYNSLGYISGQIASGFVVVGDIRDFIATVGQGDFWGSLLNAVGVVPAVGDAGKVASTLVDFGKRSKKNLPKISVYIIRELDKVPKVKKAVLGKVIPLLCKGDTVVDTLKAAGKISDDTLAFLAKRANDIPKLAAMTAKGLKFSDEIVTTAKKTIVNDRVAKYWGTGLSKKRIAEAVATETAIVRYEDLGYELLYAQRSLLKNGVHGPDIIMKKGDDVLIVEAKGSYAAKAEISDGKSAGNRLYSKVGKIDTLYLSKDWLIINNEPRYMNKLESLIAAGRNSADNLKYDEAYDAMSDIIKKKKAYKAAVVYVGGNESDINWGRNISKYAEALLGDEENVKALDMVKIKY</sequence>
<feature type="domain" description="VWFA" evidence="2">
    <location>
        <begin position="1"/>
        <end position="112"/>
    </location>
</feature>
<dbReference type="Proteomes" id="UP000199315">
    <property type="component" value="Unassembled WGS sequence"/>
</dbReference>
<dbReference type="PANTHER" id="PTHR37467">
    <property type="entry name" value="EXPORTED CALCIUM-BINDING GLYCOPROTEIN-RELATED"/>
    <property type="match status" value="1"/>
</dbReference>
<gene>
    <name evidence="3" type="ORF">SAMN05421730_10684</name>
</gene>
<feature type="region of interest" description="Disordered" evidence="1">
    <location>
        <begin position="179"/>
        <end position="212"/>
    </location>
</feature>
<dbReference type="PROSITE" id="PS50234">
    <property type="entry name" value="VWFA"/>
    <property type="match status" value="1"/>
</dbReference>
<dbReference type="EMBL" id="FMKA01000068">
    <property type="protein sequence ID" value="SCP99882.1"/>
    <property type="molecule type" value="Genomic_DNA"/>
</dbReference>
<proteinExistence type="predicted"/>
<evidence type="ECO:0000256" key="1">
    <source>
        <dbReference type="SAM" id="MobiDB-lite"/>
    </source>
</evidence>
<dbReference type="InterPro" id="IPR053180">
    <property type="entry name" value="Ca-binding_acidic-repeat"/>
</dbReference>
<reference evidence="3 4" key="1">
    <citation type="submission" date="2016-09" db="EMBL/GenBank/DDBJ databases">
        <authorList>
            <person name="Capua I."/>
            <person name="De Benedictis P."/>
            <person name="Joannis T."/>
            <person name="Lombin L.H."/>
            <person name="Cattoli G."/>
        </authorList>
    </citation>
    <scope>NUCLEOTIDE SEQUENCE [LARGE SCALE GENOMIC DNA]</scope>
    <source>
        <strain evidence="3 4">GluBS11</strain>
    </source>
</reference>
<dbReference type="SUPFAM" id="SSF53300">
    <property type="entry name" value="vWA-like"/>
    <property type="match status" value="1"/>
</dbReference>
<keyword evidence="4" id="KW-1185">Reference proteome</keyword>
<organism evidence="3 4">
    <name type="scientific">Anaerobium acetethylicum</name>
    <dbReference type="NCBI Taxonomy" id="1619234"/>
    <lineage>
        <taxon>Bacteria</taxon>
        <taxon>Bacillati</taxon>
        <taxon>Bacillota</taxon>
        <taxon>Clostridia</taxon>
        <taxon>Lachnospirales</taxon>
        <taxon>Lachnospiraceae</taxon>
        <taxon>Anaerobium</taxon>
    </lineage>
</organism>
<accession>A0A1D3TZE2</accession>
<evidence type="ECO:0000259" key="2">
    <source>
        <dbReference type="PROSITE" id="PS50234"/>
    </source>
</evidence>
<name>A0A1D3TZE2_9FIRM</name>
<dbReference type="CDD" id="cd20742">
    <property type="entry name" value="FIX_vWA-like"/>
    <property type="match status" value="1"/>
</dbReference>
<evidence type="ECO:0000313" key="4">
    <source>
        <dbReference type="Proteomes" id="UP000199315"/>
    </source>
</evidence>
<dbReference type="STRING" id="1619234.SAMN05421730_10684"/>